<dbReference type="PANTHER" id="PTHR31691">
    <property type="entry name" value="ROTATIN"/>
    <property type="match status" value="1"/>
</dbReference>
<feature type="domain" description="Rotatin N-terminal" evidence="2">
    <location>
        <begin position="29"/>
        <end position="123"/>
    </location>
</feature>
<evidence type="ECO:0000256" key="1">
    <source>
        <dbReference type="SAM" id="MobiDB-lite"/>
    </source>
</evidence>
<evidence type="ECO:0000313" key="3">
    <source>
        <dbReference type="EMBL" id="GAX73921.1"/>
    </source>
</evidence>
<dbReference type="InterPro" id="IPR029249">
    <property type="entry name" value="Rotatin_N"/>
</dbReference>
<dbReference type="SUPFAM" id="SSF48371">
    <property type="entry name" value="ARM repeat"/>
    <property type="match status" value="3"/>
</dbReference>
<feature type="region of interest" description="Disordered" evidence="1">
    <location>
        <begin position="1777"/>
        <end position="1811"/>
    </location>
</feature>
<name>A0A250WSZ6_9CHLO</name>
<sequence>MSFNVAPDLPAQTTATGTISQKLVHSLCEVRKRAVQSLEFKCHHNLITGDDILKDCSLLRNLIASIKLDNGLPIDYQILKLLMHLSELPSLARQMLHQGLEAVMMFVKSDKPAELSRFADDVMATVALSISNSAEPALEGLSTSNAPQLDSLARPLEQEFALAVRTPVPHSSIDDVAPLHSTGSHQPAYWSAKSQNPGSEIGMSYSSEGLPHSTPQGTLQGRVVPPVGTSGSMFESLDSGMNPGHLQSGHEPKCESHLLSLNQNLSSDDTQIAMKLSDPTDWRLQQLECGPGDQQLCFELLMRAQRVEDARISAPALSALSNLAAVEYPVEILCEQHLTMSTLLSILNNPDVESELMDLSTAVLLKIIRGLKTSLKFSAPGSKYLPWSHLPAWPPKGMVQATGAQSGSGGNAPPTNRAERLASTGVGARGPEEEDMLLYHAQLNGSQCPLPLPSASGLYSAPQGASTGDDLINVTTTAFAMALQVFPLLRNPHSHFQLFPLVEELLPLLHISHGGPMSSVSQQQVIRWRLLLQSLSGSLLALVSMARTECPSLLRAQLDEAAPATPPILNLPAANVLCLMIRVVSALPSEMHHTSIVPVGTLDTMAAVAKDAVVCSLLPAEIVQALLSLLRGLRPDVAQVLAAAADAEIALQRSQQLIEQLPHLLSGTTDPVQWLDHLETALPVLELPRRTTSERSSRFLQAVLEGVAFLHHSLPPDSHSRQPTQQKAEDIVLMLLRHSMPQVQMSTYALLQSLVGQACSSGGTGDSHAVVATISSMRVMEQLVVHGLGDARLRSQVGRILLGLLQCGIESVNKALLGWTTWISSFENDPLAGALPSSLSMCHAAVLGEMDRSEWQKVAAAVQALYSRYSERRQQGSRMLRSLLGSYWQDLTDEDISSMPHLSDPLKVCLDDGTHDDLIPMQSIPSARLRNSFRVQDVENLLAVLSNTSLAPDLRRSATEQLLTLAPQDPTLLAAMASEEAVQSIALSATSALELTSVLNPRAPAGTSQDEGGSSIYWLKDLSYADVQLPTACMDLLYVVCSLSPQARHWLQAVHGGQAQLYRMLQMLLHPLITVRRAAARLACCVVFTAEAERWTQWTSYCASFLLEDAKRLSHGGTEPPPLTSFLKLPHLFKANYLMPCKVLWVPIPNASAAAATSKDTTDLNATFLQGLASEQRYLVHIHAEERRILGSAQGFGHEALISLLTEPSSSSSSSRGGQDLPSTAAAACLANIQALSLHLKAEAAATALAAVSSHAEAFHALSAASSIAATRQGAASLAASPAWCQAAEPLLSACPATEEDRELWEQLFPVVQRIVTAAESVAGLEPMYLHLALCLSQSCLKLLSAPAAAKAPPTIPTALSGSALVVVSGDGFSGVGHGMNSRQKPKGQRLLTRLSDLALETLGGLVRCCRQRLSSAACARVLQVMSVGRLIHLLTFSFIRGVSADYGCRCSALRLVLEVAESLQCYSLGSDQAPPAELSQLEDTLLDCLTSILVHVCHPAHLGVGGDAGRHQEQQQQQPESAPGVSMSGSRVGAAGHRGTGLLKLGLRCLRSIMQLLPAERWAAAWAQVSGSFWLSRLSRHGDAWIRVQALALLSCMAAPGAAPMRHVLEASWPDVAAQAARVALQEGECPAARTAALRFLIGLMGLSEEEVDMRGLNHTHSSEVTALEFCSQRRTLLSQGSILLQHQTLWAQLVEIGREAWASNQGMALCVAALAGFVQGLLADQDSFLPLFSAPGVVQWLQEVLLTCCQPSLHTVANHAVDLLYTQPGELSFEVSKSDGNTESDSAGSSHASTSVLRGTSGPNFEDPDPWGLSWGLDLKPYWMKGDTSEGARNDKAGVLSQVTFGCENRFAAAALAAQVMGCAISAGSLDAVGERLMAAHDKKSICVGNMTEKSLASASQERQVDLATSLLRALQQLLVHGLKSFQPGSSKSIASQHLWRRWKSAVHAAAVSSNAALQGLDVADLHRVVGLREGLAQGGVDDSLKDNRMSSPDNHMSSPDESIVYLIAEGLSTSDLLGSNAMKVALVCVVATLLSERELGSQLLRTGLTGPARLCSHSRPVGAVLAVTLMDLLPQDILHIRCDVDGKPLPPSEDITSPDTAACLVALRNLMAYSEDAKLEVLNSGMYRTLVHCCNSAAVLLSPKSQLLHKVEARTSTTNRGHTRSKGISQAAGWISTARGKPMDPDYAQRHPNTHVSPSRGAAMAVVAESAQRTILNPETKMLLDHRVAVSLSLLKHLCYQSPSSRRELTEEGKVVEMATALCSTMFSQHTLKEAAPYNTEGHLDSDRTISRSKTNKQWPSSASPGLHELIGLLTNLVVDCPQAKLEIATRRVGTKEDEDVPCLLLSLVKMLWNGHLEGSIHTLLISFLNHWTATPDGTHLLLKLKGLTHNHQNTQLQHERSFLTSATSTHGEDRSNHHLPSDFLSLSISLLAEAPRSNVGLRLSRQRHHVSSSDLLPVRKHAILQVLVNVAAHPEGQKALLQSSSSSRILSVLSDLIDIPTGQTSHHDRSLTEVALLLLRNMCFAPESRHHVLAHPKLLSQLLDHIELAPDSQSMAPVYASSAIWVLTYHGEKVKAAVKRLPSAMERLTVVKASCDFKLGRVSADRRPPDQHHQNNGDTAAASLDGASLYDLYAAGHAASFADYGIRDNGEVTDVHGLKLGSLQKNGDVKLLHRQRLARDNIAILIQTLSSVMDARQASSHQSPHKHMMNFSPSKLRSLKNDVGYAG</sequence>
<gene>
    <name evidence="3" type="ORF">CEUSTIGMA_g1371.t1</name>
</gene>
<feature type="region of interest" description="Disordered" evidence="1">
    <location>
        <begin position="2283"/>
        <end position="2304"/>
    </location>
</feature>
<feature type="compositionally biased region" description="Low complexity" evidence="1">
    <location>
        <begin position="1786"/>
        <end position="1797"/>
    </location>
</feature>
<organism evidence="3 4">
    <name type="scientific">Chlamydomonas eustigma</name>
    <dbReference type="NCBI Taxonomy" id="1157962"/>
    <lineage>
        <taxon>Eukaryota</taxon>
        <taxon>Viridiplantae</taxon>
        <taxon>Chlorophyta</taxon>
        <taxon>core chlorophytes</taxon>
        <taxon>Chlorophyceae</taxon>
        <taxon>CS clade</taxon>
        <taxon>Chlamydomonadales</taxon>
        <taxon>Chlamydomonadaceae</taxon>
        <taxon>Chlamydomonas</taxon>
    </lineage>
</organism>
<evidence type="ECO:0000259" key="2">
    <source>
        <dbReference type="Pfam" id="PF14726"/>
    </source>
</evidence>
<feature type="compositionally biased region" description="Polar residues" evidence="1">
    <location>
        <begin position="2295"/>
        <end position="2304"/>
    </location>
</feature>
<feature type="region of interest" description="Disordered" evidence="1">
    <location>
        <begin position="1508"/>
        <end position="1534"/>
    </location>
</feature>
<dbReference type="InterPro" id="IPR016024">
    <property type="entry name" value="ARM-type_fold"/>
</dbReference>
<dbReference type="InterPro" id="IPR030791">
    <property type="entry name" value="Rotatin"/>
</dbReference>
<dbReference type="Proteomes" id="UP000232323">
    <property type="component" value="Unassembled WGS sequence"/>
</dbReference>
<protein>
    <recommendedName>
        <fullName evidence="2">Rotatin N-terminal domain-containing protein</fullName>
    </recommendedName>
</protein>
<dbReference type="Pfam" id="PF14726">
    <property type="entry name" value="RTTN_N"/>
    <property type="match status" value="1"/>
</dbReference>
<reference evidence="3 4" key="1">
    <citation type="submission" date="2017-08" db="EMBL/GenBank/DDBJ databases">
        <title>Acidophilic green algal genome provides insights into adaptation to an acidic environment.</title>
        <authorList>
            <person name="Hirooka S."/>
            <person name="Hirose Y."/>
            <person name="Kanesaki Y."/>
            <person name="Higuchi S."/>
            <person name="Fujiwara T."/>
            <person name="Onuma R."/>
            <person name="Era A."/>
            <person name="Ohbayashi R."/>
            <person name="Uzuka A."/>
            <person name="Nozaki H."/>
            <person name="Yoshikawa H."/>
            <person name="Miyagishima S.Y."/>
        </authorList>
    </citation>
    <scope>NUCLEOTIDE SEQUENCE [LARGE SCALE GENOMIC DNA]</scope>
    <source>
        <strain evidence="3 4">NIES-2499</strain>
    </source>
</reference>
<dbReference type="PANTHER" id="PTHR31691:SF1">
    <property type="entry name" value="ROTATIN"/>
    <property type="match status" value="1"/>
</dbReference>
<dbReference type="STRING" id="1157962.A0A250WSZ6"/>
<dbReference type="GO" id="GO:0044782">
    <property type="term" value="P:cilium organization"/>
    <property type="evidence" value="ECO:0007669"/>
    <property type="project" value="InterPro"/>
</dbReference>
<dbReference type="EMBL" id="BEGY01000005">
    <property type="protein sequence ID" value="GAX73921.1"/>
    <property type="molecule type" value="Genomic_DNA"/>
</dbReference>
<accession>A0A250WSZ6</accession>
<dbReference type="OrthoDB" id="553252at2759"/>
<dbReference type="GO" id="GO:0036064">
    <property type="term" value="C:ciliary basal body"/>
    <property type="evidence" value="ECO:0007669"/>
    <property type="project" value="InterPro"/>
</dbReference>
<evidence type="ECO:0000313" key="4">
    <source>
        <dbReference type="Proteomes" id="UP000232323"/>
    </source>
</evidence>
<feature type="region of interest" description="Disordered" evidence="1">
    <location>
        <begin position="398"/>
        <end position="418"/>
    </location>
</feature>
<proteinExistence type="predicted"/>
<keyword evidence="4" id="KW-1185">Reference proteome</keyword>
<comment type="caution">
    <text evidence="3">The sequence shown here is derived from an EMBL/GenBank/DDBJ whole genome shotgun (WGS) entry which is preliminary data.</text>
</comment>